<dbReference type="InterPro" id="IPR018253">
    <property type="entry name" value="DnaJ_domain_CS"/>
</dbReference>
<organism evidence="5 6">
    <name type="scientific">Allopusillimonas soli</name>
    <dbReference type="NCBI Taxonomy" id="659016"/>
    <lineage>
        <taxon>Bacteria</taxon>
        <taxon>Pseudomonadati</taxon>
        <taxon>Pseudomonadota</taxon>
        <taxon>Betaproteobacteria</taxon>
        <taxon>Burkholderiales</taxon>
        <taxon>Alcaligenaceae</taxon>
        <taxon>Allopusillimonas</taxon>
    </lineage>
</organism>
<dbReference type="FunFam" id="2.60.260.20:FF:000013">
    <property type="entry name" value="DnaJ subfamily B member 11"/>
    <property type="match status" value="1"/>
</dbReference>
<dbReference type="PROSITE" id="PS50076">
    <property type="entry name" value="DNAJ_2"/>
    <property type="match status" value="1"/>
</dbReference>
<dbReference type="GO" id="GO:0005737">
    <property type="term" value="C:cytoplasm"/>
    <property type="evidence" value="ECO:0007669"/>
    <property type="project" value="TreeGrafter"/>
</dbReference>
<dbReference type="Pfam" id="PF00226">
    <property type="entry name" value="DnaJ"/>
    <property type="match status" value="1"/>
</dbReference>
<dbReference type="SMART" id="SM00271">
    <property type="entry name" value="DnaJ"/>
    <property type="match status" value="1"/>
</dbReference>
<dbReference type="CDD" id="cd06257">
    <property type="entry name" value="DnaJ"/>
    <property type="match status" value="1"/>
</dbReference>
<dbReference type="SUPFAM" id="SSF49493">
    <property type="entry name" value="HSP40/DnaJ peptide-binding domain"/>
    <property type="match status" value="2"/>
</dbReference>
<dbReference type="PANTHER" id="PTHR43096">
    <property type="entry name" value="DNAJ HOMOLOG 1, MITOCHONDRIAL-RELATED"/>
    <property type="match status" value="1"/>
</dbReference>
<evidence type="ECO:0000313" key="6">
    <source>
        <dbReference type="Proteomes" id="UP000580517"/>
    </source>
</evidence>
<dbReference type="PROSITE" id="PS00636">
    <property type="entry name" value="DNAJ_1"/>
    <property type="match status" value="1"/>
</dbReference>
<feature type="domain" description="J" evidence="4">
    <location>
        <begin position="5"/>
        <end position="69"/>
    </location>
</feature>
<dbReference type="InterPro" id="IPR002939">
    <property type="entry name" value="DnaJ_C"/>
</dbReference>
<dbReference type="GO" id="GO:0003677">
    <property type="term" value="F:DNA binding"/>
    <property type="evidence" value="ECO:0007669"/>
    <property type="project" value="UniProtKB-KW"/>
</dbReference>
<evidence type="ECO:0000313" key="5">
    <source>
        <dbReference type="EMBL" id="NYT36727.1"/>
    </source>
</evidence>
<keyword evidence="3" id="KW-0143">Chaperone</keyword>
<dbReference type="OrthoDB" id="9779889at2"/>
<dbReference type="InterPro" id="IPR008971">
    <property type="entry name" value="HSP40/DnaJ_pept-bd"/>
</dbReference>
<evidence type="ECO:0000259" key="4">
    <source>
        <dbReference type="PROSITE" id="PS50076"/>
    </source>
</evidence>
<dbReference type="EMBL" id="JACCEW010000002">
    <property type="protein sequence ID" value="NYT36727.1"/>
    <property type="molecule type" value="Genomic_DNA"/>
</dbReference>
<evidence type="ECO:0000256" key="3">
    <source>
        <dbReference type="ARBA" id="ARBA00023186"/>
    </source>
</evidence>
<dbReference type="InterPro" id="IPR001623">
    <property type="entry name" value="DnaJ_domain"/>
</dbReference>
<dbReference type="PANTHER" id="PTHR43096:SF52">
    <property type="entry name" value="DNAJ HOMOLOG 1, MITOCHONDRIAL-RELATED"/>
    <property type="match status" value="1"/>
</dbReference>
<dbReference type="SUPFAM" id="SSF46565">
    <property type="entry name" value="Chaperone J-domain"/>
    <property type="match status" value="1"/>
</dbReference>
<comment type="caution">
    <text evidence="5">The sequence shown here is derived from an EMBL/GenBank/DDBJ whole genome shotgun (WGS) entry which is preliminary data.</text>
</comment>
<dbReference type="AlphaFoldDB" id="A0A853F9S7"/>
<dbReference type="Gene3D" id="2.60.260.20">
    <property type="entry name" value="Urease metallochaperone UreE, N-terminal domain"/>
    <property type="match status" value="2"/>
</dbReference>
<keyword evidence="6" id="KW-1185">Reference proteome</keyword>
<evidence type="ECO:0000256" key="1">
    <source>
        <dbReference type="ARBA" id="ARBA00022490"/>
    </source>
</evidence>
<dbReference type="Proteomes" id="UP000580517">
    <property type="component" value="Unassembled WGS sequence"/>
</dbReference>
<keyword evidence="1" id="KW-0963">Cytoplasm</keyword>
<dbReference type="FunFam" id="2.60.260.20:FF:000008">
    <property type="entry name" value="Curved DNA-binding protein"/>
    <property type="match status" value="1"/>
</dbReference>
<dbReference type="Gene3D" id="1.10.287.110">
    <property type="entry name" value="DnaJ domain"/>
    <property type="match status" value="1"/>
</dbReference>
<proteinExistence type="predicted"/>
<dbReference type="InterPro" id="IPR036869">
    <property type="entry name" value="J_dom_sf"/>
</dbReference>
<sequence>MKYVDYYKILGVDRDASAADIKKAYRALAHKYHPDVSKEAGAEEKFKEVAEAYATLKDVEKREAYDQLGRHPQGEDFVPPQSWRQGFGAQGMDDFGDVDLADLMAAFAAAQREGQRQQAQRPFRGEDFEIALPVTVEQIYAGAETEVSVALPEVDGQGLLRRIPRTFRVSIPKGAADGQRLRLPGKGGAGLNGGKPGDLYMVMTLQPHRLYRVDGRDLYVELPLAPWEAALGAKVQVPTPGGPVELTIPPGTTSERKLRLGKRGLPASSGAAGDLYAVARVDVPRSLSEREKALFEQLAETSGFDPRAQLYSGA</sequence>
<name>A0A853F9S7_9BURK</name>
<evidence type="ECO:0000256" key="2">
    <source>
        <dbReference type="ARBA" id="ARBA00023125"/>
    </source>
</evidence>
<accession>A0A853F9S7</accession>
<dbReference type="CDD" id="cd10747">
    <property type="entry name" value="DnaJ_C"/>
    <property type="match status" value="1"/>
</dbReference>
<protein>
    <submittedName>
        <fullName evidence="5">DnaJ domain-containing protein</fullName>
    </submittedName>
</protein>
<dbReference type="GO" id="GO:0051082">
    <property type="term" value="F:unfolded protein binding"/>
    <property type="evidence" value="ECO:0007669"/>
    <property type="project" value="InterPro"/>
</dbReference>
<dbReference type="PRINTS" id="PR00625">
    <property type="entry name" value="JDOMAIN"/>
</dbReference>
<reference evidence="5 6" key="1">
    <citation type="submission" date="2020-07" db="EMBL/GenBank/DDBJ databases">
        <title>Taxonomic revisions and descriptions of new bacterial species based on genomic comparisons in the high-G+C-content subgroup of the family Alcaligenaceae.</title>
        <authorList>
            <person name="Szabo A."/>
            <person name="Felfoldi T."/>
        </authorList>
    </citation>
    <scope>NUCLEOTIDE SEQUENCE [LARGE SCALE GENOMIC DNA]</scope>
    <source>
        <strain evidence="5 6">DSM 25264</strain>
    </source>
</reference>
<dbReference type="GO" id="GO:0042026">
    <property type="term" value="P:protein refolding"/>
    <property type="evidence" value="ECO:0007669"/>
    <property type="project" value="TreeGrafter"/>
</dbReference>
<gene>
    <name evidence="5" type="ORF">H0A68_07560</name>
</gene>
<keyword evidence="2" id="KW-0238">DNA-binding</keyword>
<dbReference type="Pfam" id="PF01556">
    <property type="entry name" value="DnaJ_C"/>
    <property type="match status" value="1"/>
</dbReference>